<reference evidence="2 3" key="1">
    <citation type="submission" date="2018-05" db="EMBL/GenBank/DDBJ databases">
        <title>Genomic Encyclopedia of Type Strains, Phase IV (KMG-IV): sequencing the most valuable type-strain genomes for metagenomic binning, comparative biology and taxonomic classification.</title>
        <authorList>
            <person name="Goeker M."/>
        </authorList>
    </citation>
    <scope>NUCLEOTIDE SEQUENCE [LARGE SCALE GENOMIC DNA]</scope>
    <source>
        <strain evidence="2 3">DSM 22440</strain>
    </source>
</reference>
<keyword evidence="1" id="KW-0812">Transmembrane</keyword>
<keyword evidence="1" id="KW-0472">Membrane</keyword>
<comment type="caution">
    <text evidence="2">The sequence shown here is derived from an EMBL/GenBank/DDBJ whole genome shotgun (WGS) entry which is preliminary data.</text>
</comment>
<keyword evidence="3" id="KW-1185">Reference proteome</keyword>
<name>A0A2V3W0P3_9BACI</name>
<dbReference type="RefSeq" id="WP_110252106.1">
    <property type="nucleotide sequence ID" value="NZ_QJJR01000016.1"/>
</dbReference>
<proteinExistence type="predicted"/>
<sequence length="102" mass="12047">MFLQIFIAVFLIVYALSHARASQLFLGKKAKQLPDARRTRYQKGLFLPFFSLGSLFLIFTFATEYGWLSANSFFILYLVVVLPLIFYIFRYNKKHLGTFFER</sequence>
<dbReference type="EMBL" id="QJJR01000016">
    <property type="protein sequence ID" value="PXW87346.1"/>
    <property type="molecule type" value="Genomic_DNA"/>
</dbReference>
<gene>
    <name evidence="2" type="ORF">DES38_11633</name>
</gene>
<feature type="transmembrane region" description="Helical" evidence="1">
    <location>
        <begin position="70"/>
        <end position="89"/>
    </location>
</feature>
<dbReference type="OrthoDB" id="9914174at2"/>
<accession>A0A2V3W0P3</accession>
<evidence type="ECO:0000313" key="2">
    <source>
        <dbReference type="EMBL" id="PXW87346.1"/>
    </source>
</evidence>
<evidence type="ECO:0000313" key="3">
    <source>
        <dbReference type="Proteomes" id="UP000247922"/>
    </source>
</evidence>
<evidence type="ECO:0000256" key="1">
    <source>
        <dbReference type="SAM" id="Phobius"/>
    </source>
</evidence>
<dbReference type="AlphaFoldDB" id="A0A2V3W0P3"/>
<organism evidence="2 3">
    <name type="scientific">Streptohalobacillus salinus</name>
    <dbReference type="NCBI Taxonomy" id="621096"/>
    <lineage>
        <taxon>Bacteria</taxon>
        <taxon>Bacillati</taxon>
        <taxon>Bacillota</taxon>
        <taxon>Bacilli</taxon>
        <taxon>Bacillales</taxon>
        <taxon>Bacillaceae</taxon>
        <taxon>Streptohalobacillus</taxon>
    </lineage>
</organism>
<protein>
    <submittedName>
        <fullName evidence="2">Uncharacterized protein</fullName>
    </submittedName>
</protein>
<dbReference type="Proteomes" id="UP000247922">
    <property type="component" value="Unassembled WGS sequence"/>
</dbReference>
<keyword evidence="1" id="KW-1133">Transmembrane helix</keyword>
<feature type="transmembrane region" description="Helical" evidence="1">
    <location>
        <begin position="45"/>
        <end position="63"/>
    </location>
</feature>